<organism evidence="1 2">
    <name type="scientific">Cytobacillus firmus</name>
    <name type="common">Bacillus firmus</name>
    <dbReference type="NCBI Taxonomy" id="1399"/>
    <lineage>
        <taxon>Bacteria</taxon>
        <taxon>Bacillati</taxon>
        <taxon>Bacillota</taxon>
        <taxon>Bacilli</taxon>
        <taxon>Bacillales</taxon>
        <taxon>Bacillaceae</taxon>
        <taxon>Cytobacillus</taxon>
    </lineage>
</organism>
<comment type="caution">
    <text evidence="1">The sequence shown here is derived from an EMBL/GenBank/DDBJ whole genome shotgun (WGS) entry which is preliminary data.</text>
</comment>
<proteinExistence type="predicted"/>
<reference evidence="1 2" key="1">
    <citation type="journal article" date="2020" name="G3 (Bethesda)">
        <title>Whole Genome Sequencing and Comparative Genomics of Two Nematicidal Bacillus Strains Reveals a Wide Range of Possible Virulence Factors.</title>
        <authorList>
            <person name="Susic N."/>
            <person name="Janezic S."/>
            <person name="Rupnik M."/>
            <person name="Geric Stare B."/>
        </authorList>
    </citation>
    <scope>NUCLEOTIDE SEQUENCE [LARGE SCALE GENOMIC DNA]</scope>
    <source>
        <strain evidence="1 2">I-1582</strain>
    </source>
</reference>
<evidence type="ECO:0000313" key="1">
    <source>
        <dbReference type="EMBL" id="KAF0822359.1"/>
    </source>
</evidence>
<evidence type="ECO:0008006" key="3">
    <source>
        <dbReference type="Google" id="ProtNLM"/>
    </source>
</evidence>
<dbReference type="EMBL" id="VDEM01000059">
    <property type="protein sequence ID" value="KAF0822359.1"/>
    <property type="molecule type" value="Genomic_DNA"/>
</dbReference>
<sequence length="94" mass="11361">MINTNEKKYTVIQEVFLMSECKLDHTPEDVQKKFEQQRGFLPEDINPLFQSFFQQEHTQDILNEVFHLLKKFDLASEEERTERVNRLYLVLKNV</sequence>
<gene>
    <name evidence="1" type="ORF">KIS1582_3847</name>
</gene>
<evidence type="ECO:0000313" key="2">
    <source>
        <dbReference type="Proteomes" id="UP000465778"/>
    </source>
</evidence>
<accession>A0A800MTS4</accession>
<protein>
    <recommendedName>
        <fullName evidence="3">Group-specific protein</fullName>
    </recommendedName>
</protein>
<dbReference type="AlphaFoldDB" id="A0A800MTS4"/>
<name>A0A800MTS4_CYTFI</name>
<dbReference type="Proteomes" id="UP000465778">
    <property type="component" value="Unassembled WGS sequence"/>
</dbReference>